<dbReference type="CDD" id="cd04629">
    <property type="entry name" value="CBS_pair_bac"/>
    <property type="match status" value="1"/>
</dbReference>
<protein>
    <submittedName>
        <fullName evidence="4">CBS domain-containing protein</fullName>
    </submittedName>
</protein>
<name>A0A2S5KU36_9PROT</name>
<dbReference type="OrthoDB" id="9790355at2"/>
<accession>A0A2S5KU36</accession>
<dbReference type="SMART" id="SM00116">
    <property type="entry name" value="CBS"/>
    <property type="match status" value="2"/>
</dbReference>
<evidence type="ECO:0000313" key="4">
    <source>
        <dbReference type="EMBL" id="PPC78374.1"/>
    </source>
</evidence>
<evidence type="ECO:0000256" key="1">
    <source>
        <dbReference type="ARBA" id="ARBA00022737"/>
    </source>
</evidence>
<keyword evidence="2" id="KW-0129">CBS domain</keyword>
<dbReference type="PANTHER" id="PTHR48108:SF26">
    <property type="entry name" value="CBS DOMAIN-CONTAINING PROTEIN DDB_G0289609"/>
    <property type="match status" value="1"/>
</dbReference>
<keyword evidence="1" id="KW-0677">Repeat</keyword>
<proteinExistence type="predicted"/>
<evidence type="ECO:0000256" key="2">
    <source>
        <dbReference type="PROSITE-ProRule" id="PRU00703"/>
    </source>
</evidence>
<dbReference type="InterPro" id="IPR000644">
    <property type="entry name" value="CBS_dom"/>
</dbReference>
<dbReference type="Proteomes" id="UP000238196">
    <property type="component" value="Unassembled WGS sequence"/>
</dbReference>
<evidence type="ECO:0000313" key="5">
    <source>
        <dbReference type="Proteomes" id="UP000238196"/>
    </source>
</evidence>
<evidence type="ECO:0000259" key="3">
    <source>
        <dbReference type="PROSITE" id="PS51371"/>
    </source>
</evidence>
<reference evidence="4 5" key="1">
    <citation type="submission" date="2018-02" db="EMBL/GenBank/DDBJ databases">
        <title>novel marine gammaproteobacteria from coastal saline agro ecosystem.</title>
        <authorList>
            <person name="Krishnan R."/>
            <person name="Ramesh Kumar N."/>
        </authorList>
    </citation>
    <scope>NUCLEOTIDE SEQUENCE [LARGE SCALE GENOMIC DNA]</scope>
    <source>
        <strain evidence="4 5">228</strain>
    </source>
</reference>
<dbReference type="PANTHER" id="PTHR48108">
    <property type="entry name" value="CBS DOMAIN-CONTAINING PROTEIN CBSX2, CHLOROPLASTIC"/>
    <property type="match status" value="1"/>
</dbReference>
<dbReference type="AlphaFoldDB" id="A0A2S5KU36"/>
<dbReference type="SUPFAM" id="SSF54631">
    <property type="entry name" value="CBS-domain pair"/>
    <property type="match status" value="1"/>
</dbReference>
<comment type="caution">
    <text evidence="4">The sequence shown here is derived from an EMBL/GenBank/DDBJ whole genome shotgun (WGS) entry which is preliminary data.</text>
</comment>
<sequence length="137" mass="15386">MLRSVKVSDYMNSEPVTFHPETALFEAIEYFQRFRVSGAPVVDHSGQLVGLLSEADCLRAILEDTYYEVEHGGKVGDVMTTDVQSVRLDTDIIEVAKIFIHQGRRRLPVVADGLLVGLISRNDILRAIYDFSDTRKA</sequence>
<dbReference type="InterPro" id="IPR051462">
    <property type="entry name" value="CBS_domain-containing"/>
</dbReference>
<organism evidence="4 5">
    <name type="scientific">Proteobacteria bacterium 228</name>
    <dbReference type="NCBI Taxonomy" id="2083153"/>
    <lineage>
        <taxon>Bacteria</taxon>
        <taxon>Pseudomonadati</taxon>
        <taxon>Pseudomonadota</taxon>
    </lineage>
</organism>
<dbReference type="Pfam" id="PF00571">
    <property type="entry name" value="CBS"/>
    <property type="match status" value="2"/>
</dbReference>
<gene>
    <name evidence="4" type="ORF">C4K68_04775</name>
</gene>
<dbReference type="Gene3D" id="3.10.580.10">
    <property type="entry name" value="CBS-domain"/>
    <property type="match status" value="1"/>
</dbReference>
<dbReference type="InterPro" id="IPR044729">
    <property type="entry name" value="CBS_bac"/>
</dbReference>
<feature type="domain" description="CBS" evidence="3">
    <location>
        <begin position="11"/>
        <end position="69"/>
    </location>
</feature>
<dbReference type="EMBL" id="PRLP01000015">
    <property type="protein sequence ID" value="PPC78374.1"/>
    <property type="molecule type" value="Genomic_DNA"/>
</dbReference>
<feature type="domain" description="CBS" evidence="3">
    <location>
        <begin position="79"/>
        <end position="134"/>
    </location>
</feature>
<dbReference type="InterPro" id="IPR046342">
    <property type="entry name" value="CBS_dom_sf"/>
</dbReference>
<dbReference type="PROSITE" id="PS51371">
    <property type="entry name" value="CBS"/>
    <property type="match status" value="2"/>
</dbReference>